<organism evidence="2 3">
    <name type="scientific">Botryotinia calthae</name>
    <dbReference type="NCBI Taxonomy" id="38488"/>
    <lineage>
        <taxon>Eukaryota</taxon>
        <taxon>Fungi</taxon>
        <taxon>Dikarya</taxon>
        <taxon>Ascomycota</taxon>
        <taxon>Pezizomycotina</taxon>
        <taxon>Leotiomycetes</taxon>
        <taxon>Helotiales</taxon>
        <taxon>Sclerotiniaceae</taxon>
        <taxon>Botryotinia</taxon>
    </lineage>
</organism>
<gene>
    <name evidence="2" type="ORF">BOTCAL_0291g00040</name>
</gene>
<feature type="region of interest" description="Disordered" evidence="1">
    <location>
        <begin position="63"/>
        <end position="85"/>
    </location>
</feature>
<sequence length="85" mass="9855">MADDALNDIVSRPWFTRVWVYQELVLSNIVLVQLGRIDRGDWNHLPKDRMMLSTPKILDICEDKESETESRTSELSSMCEAMPDI</sequence>
<reference evidence="2 3" key="1">
    <citation type="submission" date="2017-11" db="EMBL/GenBank/DDBJ databases">
        <title>Comparative genomics of Botrytis spp.</title>
        <authorList>
            <person name="Valero-Jimenez C.A."/>
            <person name="Tapia P."/>
            <person name="Veloso J."/>
            <person name="Silva-Moreno E."/>
            <person name="Staats M."/>
            <person name="Valdes J.H."/>
            <person name="Van Kan J.A.L."/>
        </authorList>
    </citation>
    <scope>NUCLEOTIDE SEQUENCE [LARGE SCALE GENOMIC DNA]</scope>
    <source>
        <strain evidence="2 3">MUCL2830</strain>
    </source>
</reference>
<dbReference type="OrthoDB" id="2157530at2759"/>
<keyword evidence="3" id="KW-1185">Reference proteome</keyword>
<evidence type="ECO:0000313" key="2">
    <source>
        <dbReference type="EMBL" id="TEY48840.1"/>
    </source>
</evidence>
<dbReference type="EMBL" id="PHWZ01000290">
    <property type="protein sequence ID" value="TEY48840.1"/>
    <property type="molecule type" value="Genomic_DNA"/>
</dbReference>
<comment type="caution">
    <text evidence="2">The sequence shown here is derived from an EMBL/GenBank/DDBJ whole genome shotgun (WGS) entry which is preliminary data.</text>
</comment>
<name>A0A4Y8CX53_9HELO</name>
<evidence type="ECO:0008006" key="4">
    <source>
        <dbReference type="Google" id="ProtNLM"/>
    </source>
</evidence>
<dbReference type="Proteomes" id="UP000297299">
    <property type="component" value="Unassembled WGS sequence"/>
</dbReference>
<dbReference type="AlphaFoldDB" id="A0A4Y8CX53"/>
<accession>A0A4Y8CX53</accession>
<proteinExistence type="predicted"/>
<feature type="compositionally biased region" description="Basic and acidic residues" evidence="1">
    <location>
        <begin position="63"/>
        <end position="72"/>
    </location>
</feature>
<evidence type="ECO:0000256" key="1">
    <source>
        <dbReference type="SAM" id="MobiDB-lite"/>
    </source>
</evidence>
<protein>
    <recommendedName>
        <fullName evidence="4">Heterokaryon incompatibility domain-containing protein</fullName>
    </recommendedName>
</protein>
<evidence type="ECO:0000313" key="3">
    <source>
        <dbReference type="Proteomes" id="UP000297299"/>
    </source>
</evidence>